<dbReference type="Proteomes" id="UP000279271">
    <property type="component" value="Unassembled WGS sequence"/>
</dbReference>
<dbReference type="AlphaFoldDB" id="A0A3M7L6U0"/>
<proteinExistence type="predicted"/>
<gene>
    <name evidence="1" type="ORF">APUTEX25_004755</name>
</gene>
<evidence type="ECO:0000313" key="2">
    <source>
        <dbReference type="Proteomes" id="UP000279271"/>
    </source>
</evidence>
<evidence type="ECO:0000313" key="1">
    <source>
        <dbReference type="EMBL" id="RMZ57804.1"/>
    </source>
</evidence>
<feature type="non-terminal residue" evidence="1">
    <location>
        <position position="1"/>
    </location>
</feature>
<dbReference type="EMBL" id="QOKY01000050">
    <property type="protein sequence ID" value="RMZ57804.1"/>
    <property type="molecule type" value="Genomic_DNA"/>
</dbReference>
<protein>
    <submittedName>
        <fullName evidence="1">Uncharacterized protein</fullName>
    </submittedName>
</protein>
<sequence length="107" mass="11385">RGAASARAAWARHAALVPRELLDEAAGAPHGLAVLQDAAQLPCFARNVAAFDRVQSAMSVVLRAELSSQLKTQVLASIQYRTRFEWQRHDARVAVAAAARAASHSGA</sequence>
<name>A0A3M7L6U0_AUXPR</name>
<feature type="non-terminal residue" evidence="1">
    <location>
        <position position="107"/>
    </location>
</feature>
<comment type="caution">
    <text evidence="1">The sequence shown here is derived from an EMBL/GenBank/DDBJ whole genome shotgun (WGS) entry which is preliminary data.</text>
</comment>
<organism evidence="1 2">
    <name type="scientific">Auxenochlorella protothecoides</name>
    <name type="common">Green microalga</name>
    <name type="synonym">Chlorella protothecoides</name>
    <dbReference type="NCBI Taxonomy" id="3075"/>
    <lineage>
        <taxon>Eukaryota</taxon>
        <taxon>Viridiplantae</taxon>
        <taxon>Chlorophyta</taxon>
        <taxon>core chlorophytes</taxon>
        <taxon>Trebouxiophyceae</taxon>
        <taxon>Chlorellales</taxon>
        <taxon>Chlorellaceae</taxon>
        <taxon>Auxenochlorella</taxon>
    </lineage>
</organism>
<reference evidence="2" key="1">
    <citation type="journal article" date="2018" name="Algal Res.">
        <title>Characterization of plant carbon substrate utilization by Auxenochlorella protothecoides.</title>
        <authorList>
            <person name="Vogler B.W."/>
            <person name="Starkenburg S.R."/>
            <person name="Sudasinghe N."/>
            <person name="Schambach J.Y."/>
            <person name="Rollin J.A."/>
            <person name="Pattathil S."/>
            <person name="Barry A.N."/>
        </authorList>
    </citation>
    <scope>NUCLEOTIDE SEQUENCE [LARGE SCALE GENOMIC DNA]</scope>
    <source>
        <strain evidence="2">UTEX 25</strain>
    </source>
</reference>
<accession>A0A3M7L6U0</accession>